<feature type="region of interest" description="Disordered" evidence="1">
    <location>
        <begin position="73"/>
        <end position="149"/>
    </location>
</feature>
<feature type="compositionally biased region" description="Low complexity" evidence="1">
    <location>
        <begin position="78"/>
        <end position="93"/>
    </location>
</feature>
<reference evidence="2" key="1">
    <citation type="submission" date="2022-10" db="EMBL/GenBank/DDBJ databases">
        <title>Culturing micro-colonial fungi from biological soil crusts in the Mojave desert and describing Neophaeococcomyces mojavensis, and introducing the new genera and species Taxawa tesnikishii.</title>
        <authorList>
            <person name="Kurbessoian T."/>
            <person name="Stajich J.E."/>
        </authorList>
    </citation>
    <scope>NUCLEOTIDE SEQUENCE</scope>
    <source>
        <strain evidence="2">TK_1</strain>
    </source>
</reference>
<feature type="compositionally biased region" description="Basic and acidic residues" evidence="1">
    <location>
        <begin position="103"/>
        <end position="113"/>
    </location>
</feature>
<proteinExistence type="predicted"/>
<evidence type="ECO:0000256" key="1">
    <source>
        <dbReference type="SAM" id="MobiDB-lite"/>
    </source>
</evidence>
<organism evidence="2 3">
    <name type="scientific">Coniosporium apollinis</name>
    <dbReference type="NCBI Taxonomy" id="61459"/>
    <lineage>
        <taxon>Eukaryota</taxon>
        <taxon>Fungi</taxon>
        <taxon>Dikarya</taxon>
        <taxon>Ascomycota</taxon>
        <taxon>Pezizomycotina</taxon>
        <taxon>Dothideomycetes</taxon>
        <taxon>Dothideomycetes incertae sedis</taxon>
        <taxon>Coniosporium</taxon>
    </lineage>
</organism>
<evidence type="ECO:0000313" key="2">
    <source>
        <dbReference type="EMBL" id="KAJ9665624.1"/>
    </source>
</evidence>
<sequence>MPQYDWTQFEAMLTEPEKRRILAIFCFATAPISCDWEKVANATNSASVNSTRTLHSNMIRKLRGIELGAAGGDGGTAAAGTTTPAVTPVTPKMPKTPKKPGKRKAEDEPEGAKPKTAHKTKASKLTPFDRDMISLMGIEENGQAEATEE</sequence>
<accession>A0ABQ9NT89</accession>
<dbReference type="Proteomes" id="UP001172684">
    <property type="component" value="Unassembled WGS sequence"/>
</dbReference>
<name>A0ABQ9NT89_9PEZI</name>
<gene>
    <name evidence="2" type="ORF">H2201_004316</name>
</gene>
<evidence type="ECO:0000313" key="3">
    <source>
        <dbReference type="Proteomes" id="UP001172684"/>
    </source>
</evidence>
<comment type="caution">
    <text evidence="2">The sequence shown here is derived from an EMBL/GenBank/DDBJ whole genome shotgun (WGS) entry which is preliminary data.</text>
</comment>
<protein>
    <submittedName>
        <fullName evidence="2">Uncharacterized protein</fullName>
    </submittedName>
</protein>
<dbReference type="EMBL" id="JAPDRL010000027">
    <property type="protein sequence ID" value="KAJ9665624.1"/>
    <property type="molecule type" value="Genomic_DNA"/>
</dbReference>
<keyword evidence="3" id="KW-1185">Reference proteome</keyword>